<feature type="domain" description="Peptidase S24/S26A/S26B/S26C" evidence="1">
    <location>
        <begin position="57"/>
        <end position="141"/>
    </location>
</feature>
<dbReference type="OrthoDB" id="1425504at2"/>
<comment type="caution">
    <text evidence="2">The sequence shown here is derived from an EMBL/GenBank/DDBJ whole genome shotgun (WGS) entry which is preliminary data.</text>
</comment>
<evidence type="ECO:0000259" key="1">
    <source>
        <dbReference type="Pfam" id="PF00717"/>
    </source>
</evidence>
<gene>
    <name evidence="2" type="ORF">EHT25_00450</name>
</gene>
<keyword evidence="3" id="KW-1185">Reference proteome</keyword>
<reference evidence="2 3" key="1">
    <citation type="submission" date="2018-11" db="EMBL/GenBank/DDBJ databases">
        <authorList>
            <person name="Zhou Z."/>
            <person name="Wang G."/>
        </authorList>
    </citation>
    <scope>NUCLEOTIDE SEQUENCE [LARGE SCALE GENOMIC DNA]</scope>
    <source>
        <strain evidence="2 3">KCTC52004</strain>
    </source>
</reference>
<organism evidence="2 3">
    <name type="scientific">Larkinella rosea</name>
    <dbReference type="NCBI Taxonomy" id="2025312"/>
    <lineage>
        <taxon>Bacteria</taxon>
        <taxon>Pseudomonadati</taxon>
        <taxon>Bacteroidota</taxon>
        <taxon>Cytophagia</taxon>
        <taxon>Cytophagales</taxon>
        <taxon>Spirosomataceae</taxon>
        <taxon>Larkinella</taxon>
    </lineage>
</organism>
<dbReference type="RefSeq" id="WP_124868997.1">
    <property type="nucleotide sequence ID" value="NZ_RQJO01000007.1"/>
</dbReference>
<accession>A0A3P1BYY1</accession>
<evidence type="ECO:0000313" key="3">
    <source>
        <dbReference type="Proteomes" id="UP000271925"/>
    </source>
</evidence>
<name>A0A3P1BYY1_9BACT</name>
<dbReference type="EMBL" id="RQJO01000007">
    <property type="protein sequence ID" value="RRB06310.1"/>
    <property type="molecule type" value="Genomic_DNA"/>
</dbReference>
<dbReference type="Pfam" id="PF00717">
    <property type="entry name" value="Peptidase_S24"/>
    <property type="match status" value="1"/>
</dbReference>
<sequence>MDPQENKSPRLSNAILIGQLQPEHIAEIPFVSKEIVPAFIENGFGVIEYSYPYFLGSKNQVKITHKHIVYEAIDDSMKPSIKQGDKILGYFIGKEELESINEGMYILIFNDQLMMRRIRENTLSTNGTRLLYTDNDQLAPKVAFLGDISEVWNAIGSNVSVP</sequence>
<proteinExistence type="predicted"/>
<dbReference type="InterPro" id="IPR015927">
    <property type="entry name" value="Peptidase_S24_S26A/B/C"/>
</dbReference>
<evidence type="ECO:0000313" key="2">
    <source>
        <dbReference type="EMBL" id="RRB06310.1"/>
    </source>
</evidence>
<dbReference type="Gene3D" id="2.10.109.10">
    <property type="entry name" value="Umud Fragment, subunit A"/>
    <property type="match status" value="1"/>
</dbReference>
<dbReference type="AlphaFoldDB" id="A0A3P1BYY1"/>
<protein>
    <recommendedName>
        <fullName evidence="1">Peptidase S24/S26A/S26B/S26C domain-containing protein</fullName>
    </recommendedName>
</protein>
<dbReference type="Proteomes" id="UP000271925">
    <property type="component" value="Unassembled WGS sequence"/>
</dbReference>